<comment type="caution">
    <text evidence="2">The sequence shown here is derived from an EMBL/GenBank/DDBJ whole genome shotgun (WGS) entry which is preliminary data.</text>
</comment>
<gene>
    <name evidence="2" type="primary">dctP</name>
    <name evidence="2" type="ORF">HJG44_10300</name>
</gene>
<evidence type="ECO:0000313" key="3">
    <source>
        <dbReference type="Proteomes" id="UP000564885"/>
    </source>
</evidence>
<reference evidence="2 3" key="1">
    <citation type="submission" date="2020-04" db="EMBL/GenBank/DDBJ databases">
        <title>Enterovirga sp. isolate from soil.</title>
        <authorList>
            <person name="Chea S."/>
            <person name="Kim D.-U."/>
        </authorList>
    </citation>
    <scope>NUCLEOTIDE SEQUENCE [LARGE SCALE GENOMIC DNA]</scope>
    <source>
        <strain evidence="2 3">DB1703</strain>
    </source>
</reference>
<dbReference type="PANTHER" id="PTHR33376:SF15">
    <property type="entry name" value="BLL6794 PROTEIN"/>
    <property type="match status" value="1"/>
</dbReference>
<protein>
    <submittedName>
        <fullName evidence="2">TRAP transporter substrate-binding protein DctP</fullName>
    </submittedName>
</protein>
<dbReference type="PANTHER" id="PTHR33376">
    <property type="match status" value="1"/>
</dbReference>
<sequence length="328" mass="35462">MTAGPAAAADPIKLRVADSFPSGHYLTKLIIQPWMAEVTKRTNGAVTFEYFPSQQLGKAADMLTLTQTGVTNIGYVAPAYVSEKMPHSEAAMLPGSFETSCQGTMAYWKVAREGTIAAQDYAPNKIRLLVAVALPPYQILTVKNPVKTEQDIRGLKLRTTGGAQDLTVRTIGAVPVRMAAPDTYESLSRGTLDGVVFPLDSVVSYNVEKIVRYSTEGANFSSFIVAYSISDASWNALPADVRKVIQDVSQEIVPVACAAVDRQEAETKQKLVEAGVQFTPVSPEFRSKLDEMLKDVASKWAQGLDGRGRKGSAVLAEFRKAVAEQPAK</sequence>
<evidence type="ECO:0000313" key="2">
    <source>
        <dbReference type="EMBL" id="NNM72767.1"/>
    </source>
</evidence>
<evidence type="ECO:0000256" key="1">
    <source>
        <dbReference type="ARBA" id="ARBA00022729"/>
    </source>
</evidence>
<dbReference type="InterPro" id="IPR018389">
    <property type="entry name" value="DctP_fam"/>
</dbReference>
<name>A0A849I9T5_9HYPH</name>
<accession>A0A849I9T5</accession>
<dbReference type="Pfam" id="PF03480">
    <property type="entry name" value="DctP"/>
    <property type="match status" value="1"/>
</dbReference>
<dbReference type="Gene3D" id="3.40.190.170">
    <property type="entry name" value="Bacterial extracellular solute-binding protein, family 7"/>
    <property type="match status" value="1"/>
</dbReference>
<dbReference type="EMBL" id="JABEPP010000003">
    <property type="protein sequence ID" value="NNM72767.1"/>
    <property type="molecule type" value="Genomic_DNA"/>
</dbReference>
<dbReference type="Proteomes" id="UP000564885">
    <property type="component" value="Unassembled WGS sequence"/>
</dbReference>
<organism evidence="2 3">
    <name type="scientific">Enterovirga aerilata</name>
    <dbReference type="NCBI Taxonomy" id="2730920"/>
    <lineage>
        <taxon>Bacteria</taxon>
        <taxon>Pseudomonadati</taxon>
        <taxon>Pseudomonadota</taxon>
        <taxon>Alphaproteobacteria</taxon>
        <taxon>Hyphomicrobiales</taxon>
        <taxon>Methylobacteriaceae</taxon>
        <taxon>Enterovirga</taxon>
    </lineage>
</organism>
<keyword evidence="3" id="KW-1185">Reference proteome</keyword>
<dbReference type="InterPro" id="IPR038404">
    <property type="entry name" value="TRAP_DctP_sf"/>
</dbReference>
<proteinExistence type="predicted"/>
<dbReference type="GO" id="GO:0055085">
    <property type="term" value="P:transmembrane transport"/>
    <property type="evidence" value="ECO:0007669"/>
    <property type="project" value="InterPro"/>
</dbReference>
<dbReference type="CDD" id="cd13601">
    <property type="entry name" value="PBP2_TRAP_DctP1_3_4_like"/>
    <property type="match status" value="1"/>
</dbReference>
<dbReference type="AlphaFoldDB" id="A0A849I9T5"/>
<dbReference type="NCBIfam" id="NF037995">
    <property type="entry name" value="TRAP_S1"/>
    <property type="match status" value="1"/>
</dbReference>
<keyword evidence="1" id="KW-0732">Signal</keyword>